<dbReference type="RefSeq" id="XP_024748465.1">
    <property type="nucleotide sequence ID" value="XM_024895384.1"/>
</dbReference>
<dbReference type="AlphaFoldDB" id="A0A2T4B744"/>
<accession>A0A2T4B744</accession>
<reference evidence="4" key="1">
    <citation type="submission" date="2016-07" db="EMBL/GenBank/DDBJ databases">
        <title>Multiple horizontal gene transfer events from other fungi enriched the ability of initially mycotrophic Trichoderma (Ascomycota) to feed on dead plant biomass.</title>
        <authorList>
            <consortium name="DOE Joint Genome Institute"/>
            <person name="Atanasova L."/>
            <person name="Chenthamara K."/>
            <person name="Zhang J."/>
            <person name="Grujic M."/>
            <person name="Henrissat B."/>
            <person name="Kuo A."/>
            <person name="Aerts A."/>
            <person name="Salamov A."/>
            <person name="Lipzen A."/>
            <person name="Labutti K."/>
            <person name="Barry K."/>
            <person name="Miao Y."/>
            <person name="Rahimi M.J."/>
            <person name="Shen Q."/>
            <person name="Grigoriev I.V."/>
            <person name="Kubicek C.P."/>
            <person name="Druzhinina I.S."/>
        </authorList>
    </citation>
    <scope>NUCLEOTIDE SEQUENCE [LARGE SCALE GENOMIC DNA]</scope>
    <source>
        <strain evidence="4">TUCIM 6016</strain>
    </source>
</reference>
<feature type="compositionally biased region" description="Low complexity" evidence="1">
    <location>
        <begin position="32"/>
        <end position="65"/>
    </location>
</feature>
<feature type="compositionally biased region" description="Pro residues" evidence="1">
    <location>
        <begin position="18"/>
        <end position="31"/>
    </location>
</feature>
<protein>
    <submittedName>
        <fullName evidence="3">Uncharacterized protein</fullName>
    </submittedName>
</protein>
<sequence length="169" mass="18138">MVVLPRLGIEPNPDFPKNSPPRPSPTTPTPTPTATDTIIASITSSSSSSATSTSSSPAPTDNGSSSSGGGGGFIKVVAEDGTSGDKLLRGFLVGMAIGTLLSLVVCCWLPCFRKGRRRTRLQRRNDNIRRRLVILEDEAWVSENWPRRRPWDVGEDESGSHESHGSHEG</sequence>
<name>A0A2T4B744_9HYPO</name>
<dbReference type="OrthoDB" id="5091134at2759"/>
<gene>
    <name evidence="3" type="ORF">BBK36DRAFT_1169911</name>
</gene>
<keyword evidence="4" id="KW-1185">Reference proteome</keyword>
<dbReference type="GeneID" id="36603502"/>
<keyword evidence="2" id="KW-0812">Transmembrane</keyword>
<organism evidence="3 4">
    <name type="scientific">Trichoderma citrinoviride</name>
    <dbReference type="NCBI Taxonomy" id="58853"/>
    <lineage>
        <taxon>Eukaryota</taxon>
        <taxon>Fungi</taxon>
        <taxon>Dikarya</taxon>
        <taxon>Ascomycota</taxon>
        <taxon>Pezizomycotina</taxon>
        <taxon>Sordariomycetes</taxon>
        <taxon>Hypocreomycetidae</taxon>
        <taxon>Hypocreales</taxon>
        <taxon>Hypocreaceae</taxon>
        <taxon>Trichoderma</taxon>
    </lineage>
</organism>
<evidence type="ECO:0000256" key="2">
    <source>
        <dbReference type="SAM" id="Phobius"/>
    </source>
</evidence>
<evidence type="ECO:0000313" key="3">
    <source>
        <dbReference type="EMBL" id="PTB65145.1"/>
    </source>
</evidence>
<dbReference type="EMBL" id="KZ680215">
    <property type="protein sequence ID" value="PTB65145.1"/>
    <property type="molecule type" value="Genomic_DNA"/>
</dbReference>
<feature type="region of interest" description="Disordered" evidence="1">
    <location>
        <begin position="1"/>
        <end position="69"/>
    </location>
</feature>
<feature type="region of interest" description="Disordered" evidence="1">
    <location>
        <begin position="146"/>
        <end position="169"/>
    </location>
</feature>
<keyword evidence="2" id="KW-1133">Transmembrane helix</keyword>
<dbReference type="Proteomes" id="UP000241546">
    <property type="component" value="Unassembled WGS sequence"/>
</dbReference>
<evidence type="ECO:0000313" key="4">
    <source>
        <dbReference type="Proteomes" id="UP000241546"/>
    </source>
</evidence>
<feature type="transmembrane region" description="Helical" evidence="2">
    <location>
        <begin position="91"/>
        <end position="112"/>
    </location>
</feature>
<keyword evidence="2" id="KW-0472">Membrane</keyword>
<evidence type="ECO:0000256" key="1">
    <source>
        <dbReference type="SAM" id="MobiDB-lite"/>
    </source>
</evidence>
<proteinExistence type="predicted"/>